<feature type="compositionally biased region" description="Basic and acidic residues" evidence="1">
    <location>
        <begin position="64"/>
        <end position="73"/>
    </location>
</feature>
<protein>
    <submittedName>
        <fullName evidence="2">Uncharacterized protein</fullName>
    </submittedName>
</protein>
<sequence length="84" mass="9515">MARRKAATGKDFCWNRRHVLLGPAGRCATTVTQGRRRPLALGKRVLLWRPRKKDGNIGDASTADDERSSEQAKLHARLPFLDQY</sequence>
<evidence type="ECO:0000256" key="1">
    <source>
        <dbReference type="SAM" id="MobiDB-lite"/>
    </source>
</evidence>
<evidence type="ECO:0000313" key="2">
    <source>
        <dbReference type="EnsemblPlants" id="EMT33828"/>
    </source>
</evidence>
<reference evidence="2" key="1">
    <citation type="submission" date="2015-06" db="UniProtKB">
        <authorList>
            <consortium name="EnsemblPlants"/>
        </authorList>
    </citation>
    <scope>IDENTIFICATION</scope>
</reference>
<accession>N1R4Q9</accession>
<name>N1R4Q9_AEGTA</name>
<proteinExistence type="predicted"/>
<feature type="region of interest" description="Disordered" evidence="1">
    <location>
        <begin position="52"/>
        <end position="84"/>
    </location>
</feature>
<dbReference type="AlphaFoldDB" id="N1R4Q9"/>
<dbReference type="EnsemblPlants" id="EMT33828">
    <property type="protein sequence ID" value="EMT33828"/>
    <property type="gene ID" value="F775_24783"/>
</dbReference>
<organism evidence="2">
    <name type="scientific">Aegilops tauschii</name>
    <name type="common">Tausch's goatgrass</name>
    <name type="synonym">Aegilops squarrosa</name>
    <dbReference type="NCBI Taxonomy" id="37682"/>
    <lineage>
        <taxon>Eukaryota</taxon>
        <taxon>Viridiplantae</taxon>
        <taxon>Streptophyta</taxon>
        <taxon>Embryophyta</taxon>
        <taxon>Tracheophyta</taxon>
        <taxon>Spermatophyta</taxon>
        <taxon>Magnoliopsida</taxon>
        <taxon>Liliopsida</taxon>
        <taxon>Poales</taxon>
        <taxon>Poaceae</taxon>
        <taxon>BOP clade</taxon>
        <taxon>Pooideae</taxon>
        <taxon>Triticodae</taxon>
        <taxon>Triticeae</taxon>
        <taxon>Triticinae</taxon>
        <taxon>Aegilops</taxon>
    </lineage>
</organism>